<evidence type="ECO:0000256" key="1">
    <source>
        <dbReference type="SAM" id="MobiDB-lite"/>
    </source>
</evidence>
<organism evidence="2 3">
    <name type="scientific">Aquimarina brevivitae</name>
    <dbReference type="NCBI Taxonomy" id="323412"/>
    <lineage>
        <taxon>Bacteria</taxon>
        <taxon>Pseudomonadati</taxon>
        <taxon>Bacteroidota</taxon>
        <taxon>Flavobacteriia</taxon>
        <taxon>Flavobacteriales</taxon>
        <taxon>Flavobacteriaceae</taxon>
        <taxon>Aquimarina</taxon>
    </lineage>
</organism>
<dbReference type="EMBL" id="SGXE01000002">
    <property type="protein sequence ID" value="RZS93826.1"/>
    <property type="molecule type" value="Genomic_DNA"/>
</dbReference>
<keyword evidence="3" id="KW-1185">Reference proteome</keyword>
<dbReference type="RefSeq" id="WP_165389052.1">
    <property type="nucleotide sequence ID" value="NZ_SGXE01000002.1"/>
</dbReference>
<feature type="compositionally biased region" description="Polar residues" evidence="1">
    <location>
        <begin position="10"/>
        <end position="19"/>
    </location>
</feature>
<protein>
    <submittedName>
        <fullName evidence="2">Uncharacterized protein</fullName>
    </submittedName>
</protein>
<sequence>MEEKRAGTPKETTAPTQQDNNPINLNVINNNIFSDKKDSMPKAYNLGL</sequence>
<accession>A0A4Q7P1T9</accession>
<evidence type="ECO:0000313" key="2">
    <source>
        <dbReference type="EMBL" id="RZS93826.1"/>
    </source>
</evidence>
<proteinExistence type="predicted"/>
<gene>
    <name evidence="2" type="ORF">EV197_2407</name>
</gene>
<evidence type="ECO:0000313" key="3">
    <source>
        <dbReference type="Proteomes" id="UP000292262"/>
    </source>
</evidence>
<reference evidence="2 3" key="1">
    <citation type="submission" date="2019-02" db="EMBL/GenBank/DDBJ databases">
        <title>Genomic Encyclopedia of Type Strains, Phase IV (KMG-IV): sequencing the most valuable type-strain genomes for metagenomic binning, comparative biology and taxonomic classification.</title>
        <authorList>
            <person name="Goeker M."/>
        </authorList>
    </citation>
    <scope>NUCLEOTIDE SEQUENCE [LARGE SCALE GENOMIC DNA]</scope>
    <source>
        <strain evidence="2 3">DSM 17196</strain>
    </source>
</reference>
<feature type="region of interest" description="Disordered" evidence="1">
    <location>
        <begin position="1"/>
        <end position="25"/>
    </location>
</feature>
<comment type="caution">
    <text evidence="2">The sequence shown here is derived from an EMBL/GenBank/DDBJ whole genome shotgun (WGS) entry which is preliminary data.</text>
</comment>
<dbReference type="Proteomes" id="UP000292262">
    <property type="component" value="Unassembled WGS sequence"/>
</dbReference>
<name>A0A4Q7P1T9_9FLAO</name>
<dbReference type="AlphaFoldDB" id="A0A4Q7P1T9"/>